<dbReference type="Gene3D" id="3.30.230.10">
    <property type="match status" value="1"/>
</dbReference>
<dbReference type="Gene3D" id="3.40.50.300">
    <property type="entry name" value="P-loop containing nucleotide triphosphate hydrolases"/>
    <property type="match status" value="2"/>
</dbReference>
<comment type="caution">
    <text evidence="4">The sequence shown here is derived from an EMBL/GenBank/DDBJ whole genome shotgun (WGS) entry which is preliminary data.</text>
</comment>
<dbReference type="EMBL" id="DQBS01000044">
    <property type="protein sequence ID" value="HCO69309.1"/>
    <property type="molecule type" value="Genomic_DNA"/>
</dbReference>
<feature type="active site" evidence="2">
    <location>
        <position position="641"/>
    </location>
</feature>
<dbReference type="Pfam" id="PF20436">
    <property type="entry name" value="LonB_AAA-LID"/>
    <property type="match status" value="1"/>
</dbReference>
<proteinExistence type="inferred from homology"/>
<name>A0A3D3TKS8_9BACT</name>
<feature type="domain" description="Lon proteolytic" evidence="3">
    <location>
        <begin position="570"/>
        <end position="719"/>
    </location>
</feature>
<protein>
    <recommendedName>
        <fullName evidence="2">endopeptidase La</fullName>
        <ecNumber evidence="2">3.4.21.53</ecNumber>
    </recommendedName>
</protein>
<dbReference type="Pfam" id="PF13654">
    <property type="entry name" value="AAA_32"/>
    <property type="match status" value="1"/>
</dbReference>
<feature type="active site" evidence="2">
    <location>
        <position position="684"/>
    </location>
</feature>
<dbReference type="InterPro" id="IPR046843">
    <property type="entry name" value="LonB_AAA-LID"/>
</dbReference>
<evidence type="ECO:0000256" key="2">
    <source>
        <dbReference type="PROSITE-ProRule" id="PRU01122"/>
    </source>
</evidence>
<dbReference type="GO" id="GO:0006508">
    <property type="term" value="P:proteolysis"/>
    <property type="evidence" value="ECO:0007669"/>
    <property type="project" value="UniProtKB-KW"/>
</dbReference>
<dbReference type="PRINTS" id="PR00830">
    <property type="entry name" value="ENDOLAPTASE"/>
</dbReference>
<dbReference type="EC" id="3.4.21.53" evidence="2"/>
<dbReference type="GO" id="GO:0004252">
    <property type="term" value="F:serine-type endopeptidase activity"/>
    <property type="evidence" value="ECO:0007669"/>
    <property type="project" value="UniProtKB-UniRule"/>
</dbReference>
<keyword evidence="2" id="KW-0378">Hydrolase</keyword>
<accession>A0A3D3TKS8</accession>
<keyword evidence="1 2" id="KW-0645">Protease</keyword>
<dbReference type="InterPro" id="IPR046844">
    <property type="entry name" value="Lon-like_helical"/>
</dbReference>
<evidence type="ECO:0000313" key="4">
    <source>
        <dbReference type="EMBL" id="HCO69309.1"/>
    </source>
</evidence>
<dbReference type="Pfam" id="PF05362">
    <property type="entry name" value="Lon_C"/>
    <property type="match status" value="1"/>
</dbReference>
<dbReference type="Proteomes" id="UP000264215">
    <property type="component" value="Unassembled WGS sequence"/>
</dbReference>
<keyword evidence="2" id="KW-0720">Serine protease</keyword>
<evidence type="ECO:0000313" key="5">
    <source>
        <dbReference type="Proteomes" id="UP000264215"/>
    </source>
</evidence>
<feature type="non-terminal residue" evidence="4">
    <location>
        <position position="719"/>
    </location>
</feature>
<dbReference type="InterPro" id="IPR008269">
    <property type="entry name" value="Lon_proteolytic"/>
</dbReference>
<sequence>MRKVSWKDIDLKIALPRNVKSTECIGELEEFIGQERAIKALETGLHINAKGYNVFVSGTTNTGRRTFVSRYLKKKVEGTKTPGDWIYVYNFDDPRSPNSISLEAGTGKIFQKEMNEFVEIAINSIGESFQSEDYQQKVTSIQNEQSEKRSNMLKELVEKAKEKDYTVQINQTGVATIPLWNGKPLTQEVYEALPEDYQKQITKKGEEVRELVNSYLLKLSKMEKDYGEKYKELNRKVASFAVEGHIKEMKDRFSESKEVVDFIESMKEDLLDNLGIFFSHEIDSKAFFGKRYAVNLFVDNSGIEGKPVVEVTNANYSSLFGRIEYIAKMGMLDTDHTMIRPGAIHSSNGGYLVLDAKNVLSEPYVWQTLKQVLFSGLEGIENLEHKIGLLSTVSLKPEPIPLDIKIVMIGEPWIYSMLSTLDTDFKKLFKVKAEFDWEMTIQNDTVSKLCGLTCNIVKENSLRPLEREGIKEVIKRAVFLSGTRKKVSTQFGALEQILLESSAVAEINGHEMIQADDVSTAWGEMHKRVSLYQDKIKEMFQNSTLMVQTEGELVGEINGLTVIQTEDLSFGIPVKITAKVGPGDSGIVDIQKESELSGHIHNKASLTIQGYMSSKYAQEFPLSLNGSISFEQVYSAVEGDSASVAETVAFLSAIGEVPIKQSIAVTGSINQSGRVQPVGGVQYKIQGFYDLCKIKGFNGQQGVIVPEANFDNVVLNDEI</sequence>
<evidence type="ECO:0000256" key="1">
    <source>
        <dbReference type="ARBA" id="ARBA00022670"/>
    </source>
</evidence>
<dbReference type="InterPro" id="IPR027065">
    <property type="entry name" value="Lon_Prtase"/>
</dbReference>
<dbReference type="PANTHER" id="PTHR10046">
    <property type="entry name" value="ATP DEPENDENT LON PROTEASE FAMILY MEMBER"/>
    <property type="match status" value="1"/>
</dbReference>
<dbReference type="GO" id="GO:0005524">
    <property type="term" value="F:ATP binding"/>
    <property type="evidence" value="ECO:0007669"/>
    <property type="project" value="InterPro"/>
</dbReference>
<dbReference type="InterPro" id="IPR041699">
    <property type="entry name" value="AAA_32"/>
</dbReference>
<dbReference type="Gene3D" id="1.10.8.60">
    <property type="match status" value="1"/>
</dbReference>
<dbReference type="PROSITE" id="PS51786">
    <property type="entry name" value="LON_PROTEOLYTIC"/>
    <property type="match status" value="1"/>
</dbReference>
<dbReference type="SUPFAM" id="SSF54211">
    <property type="entry name" value="Ribosomal protein S5 domain 2-like"/>
    <property type="match status" value="1"/>
</dbReference>
<comment type="similarity">
    <text evidence="2">Belongs to the peptidase S16 family.</text>
</comment>
<reference evidence="4 5" key="1">
    <citation type="journal article" date="2018" name="Nat. Biotechnol.">
        <title>A standardized bacterial taxonomy based on genome phylogeny substantially revises the tree of life.</title>
        <authorList>
            <person name="Parks D.H."/>
            <person name="Chuvochina M."/>
            <person name="Waite D.W."/>
            <person name="Rinke C."/>
            <person name="Skarshewski A."/>
            <person name="Chaumeil P.A."/>
            <person name="Hugenholtz P."/>
        </authorList>
    </citation>
    <scope>NUCLEOTIDE SEQUENCE [LARGE SCALE GENOMIC DNA]</scope>
    <source>
        <strain evidence="4">UBA9905</strain>
    </source>
</reference>
<dbReference type="InterPro" id="IPR014721">
    <property type="entry name" value="Ribsml_uS5_D2-typ_fold_subgr"/>
</dbReference>
<gene>
    <name evidence="4" type="ORF">DIT26_01780</name>
</gene>
<evidence type="ECO:0000259" key="3">
    <source>
        <dbReference type="PROSITE" id="PS51786"/>
    </source>
</evidence>
<dbReference type="GO" id="GO:0004176">
    <property type="term" value="F:ATP-dependent peptidase activity"/>
    <property type="evidence" value="ECO:0007669"/>
    <property type="project" value="UniProtKB-UniRule"/>
</dbReference>
<dbReference type="AlphaFoldDB" id="A0A3D3TKS8"/>
<dbReference type="GO" id="GO:0030163">
    <property type="term" value="P:protein catabolic process"/>
    <property type="evidence" value="ECO:0007669"/>
    <property type="project" value="InterPro"/>
</dbReference>
<dbReference type="InterPro" id="IPR027417">
    <property type="entry name" value="P-loop_NTPase"/>
</dbReference>
<dbReference type="Pfam" id="PF20437">
    <property type="entry name" value="LonC_helical"/>
    <property type="match status" value="1"/>
</dbReference>
<organism evidence="4 5">
    <name type="scientific">Mesotoga infera</name>
    <dbReference type="NCBI Taxonomy" id="1236046"/>
    <lineage>
        <taxon>Bacteria</taxon>
        <taxon>Thermotogati</taxon>
        <taxon>Thermotogota</taxon>
        <taxon>Thermotogae</taxon>
        <taxon>Kosmotogales</taxon>
        <taxon>Kosmotogaceae</taxon>
        <taxon>Mesotoga</taxon>
    </lineage>
</organism>
<dbReference type="InterPro" id="IPR020568">
    <property type="entry name" value="Ribosomal_Su5_D2-typ_SF"/>
</dbReference>
<comment type="catalytic activity">
    <reaction evidence="2">
        <text>Hydrolysis of proteins in presence of ATP.</text>
        <dbReference type="EC" id="3.4.21.53"/>
    </reaction>
</comment>